<dbReference type="AlphaFoldDB" id="B3JNP7"/>
<reference evidence="2 3" key="2">
    <citation type="submission" date="2008-04" db="EMBL/GenBank/DDBJ databases">
        <authorList>
            <person name="Fulton L."/>
            <person name="Clifton S."/>
            <person name="Fulton B."/>
            <person name="Xu J."/>
            <person name="Minx P."/>
            <person name="Pepin K.H."/>
            <person name="Johnson M."/>
            <person name="Thiruvilangam P."/>
            <person name="Bhonagiri V."/>
            <person name="Nash W.E."/>
            <person name="Mardis E.R."/>
            <person name="Wilson R.K."/>
        </authorList>
    </citation>
    <scope>NUCLEOTIDE SEQUENCE [LARGE SCALE GENOMIC DNA]</scope>
    <source>
        <strain evidence="2 3">DSM 17136</strain>
    </source>
</reference>
<sequence>MKNDYLNMLASLVLPAQILDYFLISGVEQTSQEIHISLDEKMNSKLSNDEHFESKGFMEAVNVTDFPIRDHKVILKIRRRRWTDLRTGKSFSIPIDLDVVAKGTRYSKEFGAFLKKRMETSPVTCRTLEEFYHIDGHTFEKQYKEVLSGYRNWEQLSHAGEWMLFPENMGPYLAIDETSLSNGELYTFVTNRDACTRECSLVAVVAGTKSEDVIAVLQRIDEESRYAVKEVTLDLSDSMRKIVRTAFPEASRVIDRFHIQRLACDAVQELRIKHRWDAIQQANEEMEEAKRKNEDYVPYRYSNGDTRRELLIRSRYLLFKSADKWTEKQKQRAAILFEEYPDIKKAYGLCHSLRMIFSKNTIKDAARLAMARWYNKVEEAGMHSFNVIAATFYEHYDEILNFYNHRSSNAMAESFNAKIKLFRANLRGVADKKFFLFRIAKLYAYPH</sequence>
<reference evidence="2 3" key="1">
    <citation type="submission" date="2008-04" db="EMBL/GenBank/DDBJ databases">
        <title>Draft genome sequence of Bacteroides coprocola (DSM 17136).</title>
        <authorList>
            <person name="Sudarsanam P."/>
            <person name="Ley R."/>
            <person name="Guruge J."/>
            <person name="Turnbaugh P.J."/>
            <person name="Mahowald M."/>
            <person name="Liep D."/>
            <person name="Gordon J."/>
        </authorList>
    </citation>
    <scope>NUCLEOTIDE SEQUENCE [LARGE SCALE GENOMIC DNA]</scope>
    <source>
        <strain evidence="2 3">DSM 17136</strain>
    </source>
</reference>
<dbReference type="PANTHER" id="PTHR33498">
    <property type="entry name" value="TRANSPOSASE FOR INSERTION SEQUENCE ELEMENT IS1557"/>
    <property type="match status" value="1"/>
</dbReference>
<dbReference type="InterPro" id="IPR002560">
    <property type="entry name" value="Transposase_DDE"/>
</dbReference>
<proteinExistence type="predicted"/>
<dbReference type="InterPro" id="IPR047951">
    <property type="entry name" value="Transpos_ISL3"/>
</dbReference>
<dbReference type="Pfam" id="PF01610">
    <property type="entry name" value="DDE_Tnp_ISL3"/>
    <property type="match status" value="1"/>
</dbReference>
<dbReference type="eggNOG" id="COG3464">
    <property type="taxonomic scope" value="Bacteria"/>
</dbReference>
<dbReference type="HOGENOM" id="CLU_042767_0_0_10"/>
<dbReference type="PANTHER" id="PTHR33498:SF1">
    <property type="entry name" value="TRANSPOSASE FOR INSERTION SEQUENCE ELEMENT IS1557"/>
    <property type="match status" value="1"/>
</dbReference>
<name>B3JNP7_9BACT</name>
<dbReference type="Proteomes" id="UP000003146">
    <property type="component" value="Unassembled WGS sequence"/>
</dbReference>
<organism evidence="2 3">
    <name type="scientific">Phocaeicola coprocola DSM 17136</name>
    <dbReference type="NCBI Taxonomy" id="470145"/>
    <lineage>
        <taxon>Bacteria</taxon>
        <taxon>Pseudomonadati</taxon>
        <taxon>Bacteroidota</taxon>
        <taxon>Bacteroidia</taxon>
        <taxon>Bacteroidales</taxon>
        <taxon>Bacteroidaceae</taxon>
        <taxon>Phocaeicola</taxon>
    </lineage>
</organism>
<accession>B3JNP7</accession>
<evidence type="ECO:0000313" key="3">
    <source>
        <dbReference type="Proteomes" id="UP000003146"/>
    </source>
</evidence>
<protein>
    <submittedName>
        <fullName evidence="2">Transposase</fullName>
    </submittedName>
</protein>
<comment type="caution">
    <text evidence="2">The sequence shown here is derived from an EMBL/GenBank/DDBJ whole genome shotgun (WGS) entry which is preliminary data.</text>
</comment>
<feature type="domain" description="Transposase IS204/IS1001/IS1096/IS1165 DDE" evidence="1">
    <location>
        <begin position="173"/>
        <end position="439"/>
    </location>
</feature>
<evidence type="ECO:0000259" key="1">
    <source>
        <dbReference type="Pfam" id="PF01610"/>
    </source>
</evidence>
<gene>
    <name evidence="2" type="ORF">BACCOP_03561</name>
</gene>
<dbReference type="EMBL" id="ABIY02000118">
    <property type="protein sequence ID" value="EDU99462.1"/>
    <property type="molecule type" value="Genomic_DNA"/>
</dbReference>
<evidence type="ECO:0000313" key="2">
    <source>
        <dbReference type="EMBL" id="EDU99462.1"/>
    </source>
</evidence>